<keyword evidence="1" id="KW-0378">Hydrolase</keyword>
<keyword evidence="1" id="KW-0255">Endonuclease</keyword>
<proteinExistence type="predicted"/>
<accession>A0A151KUQ8</accession>
<evidence type="ECO:0000313" key="2">
    <source>
        <dbReference type="Proteomes" id="UP000075346"/>
    </source>
</evidence>
<gene>
    <name evidence="1" type="ORF">ATY37_04940</name>
</gene>
<sequence>MPRVTSTVFEYGYLCADEENQDIQGCTAISVRDFSYLEERCLTEDNSGFNQLMKPCFKHRKRMLQVQNFVGVIFLPSGNHIEVLPKTGLVADSGETAYEEARSTLLIMLQALGEFRHIQLDNAGLKALKMPLLEVFIARFLDNVNHIVKRGLKRDYVRQEDNLLVKKGKLNMAGQLRHNSVLKHRFYCEFDEYVENRPVNRLLKTAMLTLQSYCRDHSNQKLLRELLFAFDAVPQSLNTKQDFDSVKLDRGMQHYKPALAWAKLILAGASPISMKGEADAPSLLFPMEAVFEAFVAKTLRSQLHDGFSLRTQARAEKLVTHHVETGHPRDLFTLKPDLMIEKDGSPTCVLDTKWKRINPESTNKFDLSQADFYQMFAYGQKYLDGKGKLVLIYPKTDKFVFPIEGHFAFSKDLTLWVLPFDIKKDGASQLILPVASSLSEEIICSAV</sequence>
<name>A0A151KUQ8_9VIBR</name>
<dbReference type="Proteomes" id="UP000075346">
    <property type="component" value="Unassembled WGS sequence"/>
</dbReference>
<dbReference type="AlphaFoldDB" id="A0A151KUQ8"/>
<dbReference type="InterPro" id="IPR019292">
    <property type="entry name" value="McrC"/>
</dbReference>
<dbReference type="PANTHER" id="PTHR38733:SF1">
    <property type="entry name" value="TYPE IV METHYL-DIRECTED RESTRICTION ENZYME ECOKMCRBC"/>
    <property type="match status" value="1"/>
</dbReference>
<comment type="caution">
    <text evidence="1">The sequence shown here is derived from an EMBL/GenBank/DDBJ whole genome shotgun (WGS) entry which is preliminary data.</text>
</comment>
<organism evidence="1 2">
    <name type="scientific">Vibrio cidicii</name>
    <dbReference type="NCBI Taxonomy" id="1763883"/>
    <lineage>
        <taxon>Bacteria</taxon>
        <taxon>Pseudomonadati</taxon>
        <taxon>Pseudomonadota</taxon>
        <taxon>Gammaproteobacteria</taxon>
        <taxon>Vibrionales</taxon>
        <taxon>Vibrionaceae</taxon>
        <taxon>Vibrio</taxon>
    </lineage>
</organism>
<dbReference type="Pfam" id="PF10117">
    <property type="entry name" value="McrBC"/>
    <property type="match status" value="1"/>
</dbReference>
<dbReference type="GO" id="GO:0004519">
    <property type="term" value="F:endonuclease activity"/>
    <property type="evidence" value="ECO:0007669"/>
    <property type="project" value="UniProtKB-KW"/>
</dbReference>
<dbReference type="EMBL" id="LOBR01000072">
    <property type="protein sequence ID" value="KYN85119.1"/>
    <property type="molecule type" value="Genomic_DNA"/>
</dbReference>
<evidence type="ECO:0000313" key="1">
    <source>
        <dbReference type="EMBL" id="KYN85119.1"/>
    </source>
</evidence>
<keyword evidence="1" id="KW-0540">Nuclease</keyword>
<reference evidence="2" key="1">
    <citation type="submission" date="2015-12" db="EMBL/GenBank/DDBJ databases">
        <authorList>
            <person name="Shamseldin A."/>
            <person name="Moawad H."/>
            <person name="Abd El-Rahim W.M."/>
            <person name="Sadowsky M.J."/>
        </authorList>
    </citation>
    <scope>NUCLEOTIDE SEQUENCE [LARGE SCALE GENOMIC DNA]</scope>
    <source>
        <strain evidence="2">2538-88</strain>
    </source>
</reference>
<dbReference type="PANTHER" id="PTHR38733">
    <property type="entry name" value="PROTEIN MCRC"/>
    <property type="match status" value="1"/>
</dbReference>
<dbReference type="RefSeq" id="WP_061897694.1">
    <property type="nucleotide sequence ID" value="NZ_LOBR01000072.1"/>
</dbReference>
<protein>
    <submittedName>
        <fullName evidence="1">Restriction endonuclease</fullName>
    </submittedName>
</protein>